<dbReference type="EMBL" id="VYYT01000243">
    <property type="protein sequence ID" value="KAK2753205.1"/>
    <property type="molecule type" value="Genomic_DNA"/>
</dbReference>
<evidence type="ECO:0000313" key="1">
    <source>
        <dbReference type="EMBL" id="KAK2753205.1"/>
    </source>
</evidence>
<organism evidence="1 2">
    <name type="scientific">Colletotrichum kahawae</name>
    <name type="common">Coffee berry disease fungus</name>
    <dbReference type="NCBI Taxonomy" id="34407"/>
    <lineage>
        <taxon>Eukaryota</taxon>
        <taxon>Fungi</taxon>
        <taxon>Dikarya</taxon>
        <taxon>Ascomycota</taxon>
        <taxon>Pezizomycotina</taxon>
        <taxon>Sordariomycetes</taxon>
        <taxon>Hypocreomycetidae</taxon>
        <taxon>Glomerellales</taxon>
        <taxon>Glomerellaceae</taxon>
        <taxon>Colletotrichum</taxon>
        <taxon>Colletotrichum gloeosporioides species complex</taxon>
    </lineage>
</organism>
<comment type="caution">
    <text evidence="1">The sequence shown here is derived from an EMBL/GenBank/DDBJ whole genome shotgun (WGS) entry which is preliminary data.</text>
</comment>
<accession>A0AAE0D678</accession>
<protein>
    <submittedName>
        <fullName evidence="1">Uncharacterized protein</fullName>
    </submittedName>
</protein>
<name>A0AAE0D678_COLKA</name>
<dbReference type="Proteomes" id="UP001281614">
    <property type="component" value="Unassembled WGS sequence"/>
</dbReference>
<reference evidence="1" key="1">
    <citation type="submission" date="2023-02" db="EMBL/GenBank/DDBJ databases">
        <title>Colletotrichum kahawae CIFC_Que2 genome sequencing and assembly.</title>
        <authorList>
            <person name="Baroncelli R."/>
        </authorList>
    </citation>
    <scope>NUCLEOTIDE SEQUENCE</scope>
    <source>
        <strain evidence="1">CIFC_Que2</strain>
    </source>
</reference>
<evidence type="ECO:0000313" key="2">
    <source>
        <dbReference type="Proteomes" id="UP001281614"/>
    </source>
</evidence>
<keyword evidence="2" id="KW-1185">Reference proteome</keyword>
<gene>
    <name evidence="1" type="ORF">CKAH01_17608</name>
</gene>
<sequence length="68" mass="7349">MAQLEPAPRPPANVAVTMTTLEAPPTAAAAKVEVAGVTTPEARNKRNKFDKPTSLRYSHDVYRNISNS</sequence>
<dbReference type="AlphaFoldDB" id="A0AAE0D678"/>
<proteinExistence type="predicted"/>